<comment type="caution">
    <text evidence="4">The sequence shown here is derived from an EMBL/GenBank/DDBJ whole genome shotgun (WGS) entry which is preliminary data.</text>
</comment>
<feature type="region of interest" description="Disordered" evidence="2">
    <location>
        <begin position="69"/>
        <end position="108"/>
    </location>
</feature>
<organism evidence="4 5">
    <name type="scientific">Plectosphaerella cucumerina</name>
    <dbReference type="NCBI Taxonomy" id="40658"/>
    <lineage>
        <taxon>Eukaryota</taxon>
        <taxon>Fungi</taxon>
        <taxon>Dikarya</taxon>
        <taxon>Ascomycota</taxon>
        <taxon>Pezizomycotina</taxon>
        <taxon>Sordariomycetes</taxon>
        <taxon>Hypocreomycetidae</taxon>
        <taxon>Glomerellales</taxon>
        <taxon>Plectosphaerellaceae</taxon>
        <taxon>Plectosphaerella</taxon>
    </lineage>
</organism>
<dbReference type="Gene3D" id="3.30.230.30">
    <property type="entry name" value="Impact, N-terminal domain"/>
    <property type="match status" value="1"/>
</dbReference>
<dbReference type="GO" id="GO:0006446">
    <property type="term" value="P:regulation of translational initiation"/>
    <property type="evidence" value="ECO:0007669"/>
    <property type="project" value="TreeGrafter"/>
</dbReference>
<dbReference type="Pfam" id="PF01205">
    <property type="entry name" value="Impact_N"/>
    <property type="match status" value="1"/>
</dbReference>
<dbReference type="EMBL" id="JAGPXD010000006">
    <property type="protein sequence ID" value="KAH7349557.1"/>
    <property type="molecule type" value="Genomic_DNA"/>
</dbReference>
<name>A0A8K0TBS4_9PEZI</name>
<gene>
    <name evidence="4" type="ORF">B0T11DRAFT_132465</name>
</gene>
<dbReference type="Proteomes" id="UP000813385">
    <property type="component" value="Unassembled WGS sequence"/>
</dbReference>
<dbReference type="OrthoDB" id="416496at2759"/>
<dbReference type="GO" id="GO:0140469">
    <property type="term" value="P:GCN2-mediated signaling"/>
    <property type="evidence" value="ECO:0007669"/>
    <property type="project" value="TreeGrafter"/>
</dbReference>
<evidence type="ECO:0000313" key="5">
    <source>
        <dbReference type="Proteomes" id="UP000813385"/>
    </source>
</evidence>
<dbReference type="InterPro" id="IPR036956">
    <property type="entry name" value="Impact_N_sf"/>
</dbReference>
<evidence type="ECO:0000256" key="1">
    <source>
        <dbReference type="ARBA" id="ARBA00007665"/>
    </source>
</evidence>
<dbReference type="PANTHER" id="PTHR16301">
    <property type="entry name" value="IMPACT-RELATED"/>
    <property type="match status" value="1"/>
</dbReference>
<dbReference type="InterPro" id="IPR020569">
    <property type="entry name" value="UPF0029_Impact_CS"/>
</dbReference>
<keyword evidence="5" id="KW-1185">Reference proteome</keyword>
<dbReference type="InterPro" id="IPR020568">
    <property type="entry name" value="Ribosomal_Su5_D2-typ_SF"/>
</dbReference>
<evidence type="ECO:0000259" key="3">
    <source>
        <dbReference type="Pfam" id="PF01205"/>
    </source>
</evidence>
<dbReference type="InterPro" id="IPR023582">
    <property type="entry name" value="Impact"/>
</dbReference>
<feature type="region of interest" description="Disordered" evidence="2">
    <location>
        <begin position="442"/>
        <end position="463"/>
    </location>
</feature>
<dbReference type="PROSITE" id="PS00910">
    <property type="entry name" value="UPF0029"/>
    <property type="match status" value="1"/>
</dbReference>
<dbReference type="PANTHER" id="PTHR16301:SF4">
    <property type="entry name" value="IMPACT N-TERMINAL DOMAIN-CONTAINING PROTEIN"/>
    <property type="match status" value="1"/>
</dbReference>
<comment type="similarity">
    <text evidence="1">Belongs to the IMPACT family.</text>
</comment>
<dbReference type="GO" id="GO:0005737">
    <property type="term" value="C:cytoplasm"/>
    <property type="evidence" value="ECO:0007669"/>
    <property type="project" value="TreeGrafter"/>
</dbReference>
<protein>
    <recommendedName>
        <fullName evidence="3">Impact N-terminal domain-containing protein</fullName>
    </recommendedName>
</protein>
<evidence type="ECO:0000256" key="2">
    <source>
        <dbReference type="SAM" id="MobiDB-lite"/>
    </source>
</evidence>
<proteinExistence type="inferred from homology"/>
<feature type="domain" description="Impact N-terminal" evidence="3">
    <location>
        <begin position="270"/>
        <end position="374"/>
    </location>
</feature>
<sequence>MAGSQEDLQILLRVLTKKNGSVLTVMRQAKSLQAANLRSVQQIAEAPLETVTRALGDAKSAKFVHATCKKHMTDSSQPGKTTKRGVDASGTESDSQSAPKRARLSGDDAMVTAGHSTLTEGAEESLTVSAVLDLDVLASTRVYTNRAPLLLAFSFELLRFTMPEQPISSRLSLSQAVVSSNARFKAASLGLEGQPGVSQSSWTDGQPKITIMGRQIPVLRRDGDTSSKTISHNPGDDEAVPGLPVERADGMLQPAQSTTGWSTSRPISSRGSTFVARIIALSDNADGSKLVRSLIDANDELKTASHNSWGLRRRSTSVGRQSEDDGETGCGAFILGLLDDAQLDNVLVVISRWFGGILLGPQRWELMRKCFDEAMSEHLRQTGQTGPDGTVALWALDVDGVDRSHNRPSAGTGNSAWSQPVPGATVFRPEVARDYLARSFLSAPPDTQPREATTRRRRVASQGVSPAEHNMACVLGAIRAVFESWEGHLSAKELDAKAWSWYAQVRPQVEEGPGGWGAKGWLELKDVLALRRQQAEVVE</sequence>
<evidence type="ECO:0000313" key="4">
    <source>
        <dbReference type="EMBL" id="KAH7349557.1"/>
    </source>
</evidence>
<dbReference type="AlphaFoldDB" id="A0A8K0TBS4"/>
<dbReference type="InterPro" id="IPR001498">
    <property type="entry name" value="Impact_N"/>
</dbReference>
<accession>A0A8K0TBS4</accession>
<dbReference type="SUPFAM" id="SSF54211">
    <property type="entry name" value="Ribosomal protein S5 domain 2-like"/>
    <property type="match status" value="1"/>
</dbReference>
<feature type="region of interest" description="Disordered" evidence="2">
    <location>
        <begin position="223"/>
        <end position="242"/>
    </location>
</feature>
<reference evidence="4" key="1">
    <citation type="journal article" date="2021" name="Nat. Commun.">
        <title>Genetic determinants of endophytism in the Arabidopsis root mycobiome.</title>
        <authorList>
            <person name="Mesny F."/>
            <person name="Miyauchi S."/>
            <person name="Thiergart T."/>
            <person name="Pickel B."/>
            <person name="Atanasova L."/>
            <person name="Karlsson M."/>
            <person name="Huettel B."/>
            <person name="Barry K.W."/>
            <person name="Haridas S."/>
            <person name="Chen C."/>
            <person name="Bauer D."/>
            <person name="Andreopoulos W."/>
            <person name="Pangilinan J."/>
            <person name="LaButti K."/>
            <person name="Riley R."/>
            <person name="Lipzen A."/>
            <person name="Clum A."/>
            <person name="Drula E."/>
            <person name="Henrissat B."/>
            <person name="Kohler A."/>
            <person name="Grigoriev I.V."/>
            <person name="Martin F.M."/>
            <person name="Hacquard S."/>
        </authorList>
    </citation>
    <scope>NUCLEOTIDE SEQUENCE</scope>
    <source>
        <strain evidence="4">MPI-CAGE-AT-0016</strain>
    </source>
</reference>